<accession>A0ABN8CQV7</accession>
<evidence type="ECO:0000256" key="4">
    <source>
        <dbReference type="RuleBase" id="RU003792"/>
    </source>
</evidence>
<proteinExistence type="inferred from homology"/>
<dbReference type="Gene3D" id="3.30.70.660">
    <property type="entry name" value="Pseudouridine synthase I, catalytic domain, C-terminal subdomain"/>
    <property type="match status" value="1"/>
</dbReference>
<dbReference type="PANTHER" id="PTHR11142">
    <property type="entry name" value="PSEUDOURIDYLATE SYNTHASE"/>
    <property type="match status" value="1"/>
</dbReference>
<dbReference type="SUPFAM" id="SSF55120">
    <property type="entry name" value="Pseudouridine synthase"/>
    <property type="match status" value="1"/>
</dbReference>
<protein>
    <recommendedName>
        <fullName evidence="4">tRNA pseudouridine synthase</fullName>
        <ecNumber evidence="4">5.4.99.12</ecNumber>
    </recommendedName>
</protein>
<comment type="catalytic activity">
    <reaction evidence="4">
        <text>uridine(38/39/40) in tRNA = pseudouridine(38/39/40) in tRNA</text>
        <dbReference type="Rhea" id="RHEA:22376"/>
        <dbReference type="Rhea" id="RHEA-COMP:10085"/>
        <dbReference type="Rhea" id="RHEA-COMP:10087"/>
        <dbReference type="ChEBI" id="CHEBI:65314"/>
        <dbReference type="ChEBI" id="CHEBI:65315"/>
        <dbReference type="EC" id="5.4.99.12"/>
    </reaction>
</comment>
<dbReference type="InterPro" id="IPR020097">
    <property type="entry name" value="PsdUridine_synth_TruA_a/b_dom"/>
</dbReference>
<comment type="similarity">
    <text evidence="1 4">Belongs to the tRNA pseudouridine synthase TruA family.</text>
</comment>
<dbReference type="Proteomes" id="UP001158986">
    <property type="component" value="Unassembled WGS sequence"/>
</dbReference>
<organism evidence="6 7">
    <name type="scientific">Peronospora belbahrii</name>
    <dbReference type="NCBI Taxonomy" id="622444"/>
    <lineage>
        <taxon>Eukaryota</taxon>
        <taxon>Sar</taxon>
        <taxon>Stramenopiles</taxon>
        <taxon>Oomycota</taxon>
        <taxon>Peronosporomycetes</taxon>
        <taxon>Peronosporales</taxon>
        <taxon>Peronosporaceae</taxon>
        <taxon>Peronospora</taxon>
    </lineage>
</organism>
<evidence type="ECO:0000313" key="7">
    <source>
        <dbReference type="Proteomes" id="UP001158986"/>
    </source>
</evidence>
<feature type="domain" description="Pseudouridine synthase I TruA alpha/beta" evidence="5">
    <location>
        <begin position="23"/>
        <end position="90"/>
    </location>
</feature>
<name>A0ABN8CQV7_9STRA</name>
<keyword evidence="3 4" id="KW-0413">Isomerase</keyword>
<sequence>MEPTNPQANRFIISFEADCPFVQNDMEWVRLRVVGQSFLLHHIRKMIGTAVEIVSGVADPSTIERAMKLTKIDLPKAPSVGLYLAQAHFEVYNMKMAESIQTTHPPLDLKDPVVVEAVENFKRDFIFDHIIKHEEHTRTYAKWLRTMELLPFDYLSKPYLEWRREKEEETARDDRTGRREMAKVARGEIAAQVDSGLEPKAVAKAEAFIAD</sequence>
<evidence type="ECO:0000256" key="1">
    <source>
        <dbReference type="ARBA" id="ARBA00009375"/>
    </source>
</evidence>
<dbReference type="InterPro" id="IPR020103">
    <property type="entry name" value="PsdUridine_synth_cat_dom_sf"/>
</dbReference>
<dbReference type="EC" id="5.4.99.12" evidence="4"/>
<evidence type="ECO:0000256" key="3">
    <source>
        <dbReference type="ARBA" id="ARBA00023235"/>
    </source>
</evidence>
<dbReference type="PANTHER" id="PTHR11142:SF4">
    <property type="entry name" value="PSEUDOURIDYLATE SYNTHASE 1 HOMOLOG"/>
    <property type="match status" value="1"/>
</dbReference>
<keyword evidence="7" id="KW-1185">Reference proteome</keyword>
<reference evidence="6 7" key="1">
    <citation type="submission" date="2021-11" db="EMBL/GenBank/DDBJ databases">
        <authorList>
            <person name="Islam A."/>
            <person name="Islam S."/>
            <person name="Flora M.S."/>
            <person name="Rahman M."/>
            <person name="Ziaur R.M."/>
            <person name="Epstein J.H."/>
            <person name="Hassan M."/>
            <person name="Klassen M."/>
            <person name="Woodard K."/>
            <person name="Webb A."/>
            <person name="Webby R.J."/>
            <person name="El Zowalaty M.E."/>
        </authorList>
    </citation>
    <scope>NUCLEOTIDE SEQUENCE [LARGE SCALE GENOMIC DNA]</scope>
    <source>
        <strain evidence="6">Pbs1</strain>
    </source>
</reference>
<dbReference type="InterPro" id="IPR020095">
    <property type="entry name" value="PsdUridine_synth_TruA_C"/>
</dbReference>
<gene>
    <name evidence="6" type="ORF">PBS001_LOCUS2005</name>
</gene>
<dbReference type="EMBL" id="CAKLCB010000104">
    <property type="protein sequence ID" value="CAH0515292.1"/>
    <property type="molecule type" value="Genomic_DNA"/>
</dbReference>
<dbReference type="Pfam" id="PF01416">
    <property type="entry name" value="PseudoU_synth_1"/>
    <property type="match status" value="1"/>
</dbReference>
<evidence type="ECO:0000256" key="2">
    <source>
        <dbReference type="ARBA" id="ARBA00022694"/>
    </source>
</evidence>
<comment type="caution">
    <text evidence="6">The sequence shown here is derived from an EMBL/GenBank/DDBJ whole genome shotgun (WGS) entry which is preliminary data.</text>
</comment>
<dbReference type="InterPro" id="IPR001406">
    <property type="entry name" value="PsdUridine_synth_TruA"/>
</dbReference>
<evidence type="ECO:0000313" key="6">
    <source>
        <dbReference type="EMBL" id="CAH0515292.1"/>
    </source>
</evidence>
<keyword evidence="2 4" id="KW-0819">tRNA processing</keyword>
<evidence type="ECO:0000259" key="5">
    <source>
        <dbReference type="Pfam" id="PF01416"/>
    </source>
</evidence>